<name>A0A8H5TDN9_FUSCI</name>
<dbReference type="Proteomes" id="UP000572754">
    <property type="component" value="Unassembled WGS sequence"/>
</dbReference>
<evidence type="ECO:0000256" key="1">
    <source>
        <dbReference type="SAM" id="SignalP"/>
    </source>
</evidence>
<sequence length="597" mass="69189">MTKVATVLMTLLGTAFAQIDRTCIDIAFNSETNTLSGKCQPRDNSGYIPSELDLNDCFGYDGTTITSDKVAVPIETRNMSFDHSPDQITKYLSSALAFPQQPRPLTLDLLPTEILLQISGEPGKDRTTLSAREFKGLCLLSPSLSKLYLPFHYFRNNHGAFRDAIRDADVKVSDLCVQLGAAPSAPDMSRMKWQLPESDGCQCLSELPHTHHRPIDELLESVYLGRAPIGKCVDTLKWLLDKGCDMTEQGDQNWYKGNEHCDHVPEFLVTILSKSPDRTRTEGICQMINLLQIHGYSLPFTMNMHTYWMSKSWMTTPDRSSPGLIMKPLEVALRSHCPPYFLELVLRDYMRRLVKFKVSHVRPPPLMDRWAGDYSYVDQGADHVVKQPWWKFTNLLDTIWGLFLDLIDDSTSWTEQYRGEAADIFEQKRRILIEYRVVDEDERKILKKIVKAMRSLTTPINASSSAVTHDREAQRCWETLYSVLIPFTSIYGMYVWNDDWSPPRGDARTRGHRHRYHAFNIDRSWDVYSMYHGYRLQNDHIRQTIELPWGNMGIAKKDDGRWQDREWRRVVDHEDWLPHRKINWNEPLERVLKQLGN</sequence>
<comment type="caution">
    <text evidence="2">The sequence shown here is derived from an EMBL/GenBank/DDBJ whole genome shotgun (WGS) entry which is preliminary data.</text>
</comment>
<protein>
    <recommendedName>
        <fullName evidence="4">F-box domain-containing protein</fullName>
    </recommendedName>
</protein>
<evidence type="ECO:0000313" key="2">
    <source>
        <dbReference type="EMBL" id="KAF5667678.1"/>
    </source>
</evidence>
<evidence type="ECO:0000313" key="3">
    <source>
        <dbReference type="Proteomes" id="UP000572754"/>
    </source>
</evidence>
<keyword evidence="1" id="KW-0732">Signal</keyword>
<evidence type="ECO:0008006" key="4">
    <source>
        <dbReference type="Google" id="ProtNLM"/>
    </source>
</evidence>
<organism evidence="2 3">
    <name type="scientific">Fusarium circinatum</name>
    <name type="common">Pitch canker fungus</name>
    <name type="synonym">Gibberella circinata</name>
    <dbReference type="NCBI Taxonomy" id="48490"/>
    <lineage>
        <taxon>Eukaryota</taxon>
        <taxon>Fungi</taxon>
        <taxon>Dikarya</taxon>
        <taxon>Ascomycota</taxon>
        <taxon>Pezizomycotina</taxon>
        <taxon>Sordariomycetes</taxon>
        <taxon>Hypocreomycetidae</taxon>
        <taxon>Hypocreales</taxon>
        <taxon>Nectriaceae</taxon>
        <taxon>Fusarium</taxon>
        <taxon>Fusarium fujikuroi species complex</taxon>
    </lineage>
</organism>
<reference evidence="2 3" key="2">
    <citation type="submission" date="2020-05" db="EMBL/GenBank/DDBJ databases">
        <title>Identification and distribution of gene clusters putatively required for synthesis of sphingolipid metabolism inhibitors in phylogenetically diverse species of the filamentous fungus Fusarium.</title>
        <authorList>
            <person name="Kim H.-S."/>
            <person name="Busman M."/>
            <person name="Brown D.W."/>
            <person name="Divon H."/>
            <person name="Uhlig S."/>
            <person name="Proctor R.H."/>
        </authorList>
    </citation>
    <scope>NUCLEOTIDE SEQUENCE [LARGE SCALE GENOMIC DNA]</scope>
    <source>
        <strain evidence="2 3">NRRL 25331</strain>
    </source>
</reference>
<proteinExistence type="predicted"/>
<keyword evidence="3" id="KW-1185">Reference proteome</keyword>
<dbReference type="AlphaFoldDB" id="A0A8H5TDN9"/>
<accession>A0A8H5TDN9</accession>
<dbReference type="SUPFAM" id="SSF51322">
    <property type="entry name" value="Cyanovirin-N"/>
    <property type="match status" value="1"/>
</dbReference>
<dbReference type="EMBL" id="JAAQPE010000349">
    <property type="protein sequence ID" value="KAF5667678.1"/>
    <property type="molecule type" value="Genomic_DNA"/>
</dbReference>
<gene>
    <name evidence="2" type="ORF">FCIRC_9836</name>
</gene>
<feature type="signal peptide" evidence="1">
    <location>
        <begin position="1"/>
        <end position="17"/>
    </location>
</feature>
<feature type="chain" id="PRO_5034884723" description="F-box domain-containing protein" evidence="1">
    <location>
        <begin position="18"/>
        <end position="597"/>
    </location>
</feature>
<dbReference type="Gene3D" id="2.30.60.10">
    <property type="entry name" value="Cyanovirin-N"/>
    <property type="match status" value="1"/>
</dbReference>
<dbReference type="InterPro" id="IPR036673">
    <property type="entry name" value="Cyanovirin-N_sf"/>
</dbReference>
<reference evidence="3" key="1">
    <citation type="journal article" date="2020" name="BMC Genomics">
        <title>Correction to: Identification and distribution of gene clusters required for synthesis of sphingolipid metabolism inhibitors in diverse species of the filamentous fungus Fusarium.</title>
        <authorList>
            <person name="Kim H.S."/>
            <person name="Lohmar J.M."/>
            <person name="Busman M."/>
            <person name="Brown D.W."/>
            <person name="Naumann T.A."/>
            <person name="Divon H.H."/>
            <person name="Lysoe E."/>
            <person name="Uhlig S."/>
            <person name="Proctor R.H."/>
        </authorList>
    </citation>
    <scope>NUCLEOTIDE SEQUENCE [LARGE SCALE GENOMIC DNA]</scope>
    <source>
        <strain evidence="3">NRRL 25331</strain>
    </source>
</reference>